<evidence type="ECO:0000256" key="5">
    <source>
        <dbReference type="ARBA" id="ARBA00023002"/>
    </source>
</evidence>
<evidence type="ECO:0000313" key="9">
    <source>
        <dbReference type="EMBL" id="GIH81425.1"/>
    </source>
</evidence>
<dbReference type="InterPro" id="IPR002401">
    <property type="entry name" value="Cyt_P450_E_grp-I"/>
</dbReference>
<dbReference type="GO" id="GO:0020037">
    <property type="term" value="F:heme binding"/>
    <property type="evidence" value="ECO:0007669"/>
    <property type="project" value="InterPro"/>
</dbReference>
<keyword evidence="6 8" id="KW-0408">Iron</keyword>
<dbReference type="Proteomes" id="UP000616724">
    <property type="component" value="Unassembled WGS sequence"/>
</dbReference>
<dbReference type="PANTHER" id="PTHR24286">
    <property type="entry name" value="CYTOCHROME P450 26"/>
    <property type="match status" value="1"/>
</dbReference>
<protein>
    <submittedName>
        <fullName evidence="9">Fatty-acid peroxygenase</fullName>
    </submittedName>
</protein>
<evidence type="ECO:0000256" key="6">
    <source>
        <dbReference type="ARBA" id="ARBA00023004"/>
    </source>
</evidence>
<dbReference type="Pfam" id="PF00067">
    <property type="entry name" value="p450"/>
    <property type="match status" value="1"/>
</dbReference>
<evidence type="ECO:0000256" key="7">
    <source>
        <dbReference type="ARBA" id="ARBA00023033"/>
    </source>
</evidence>
<keyword evidence="5" id="KW-0560">Oxidoreductase</keyword>
<dbReference type="GO" id="GO:0016705">
    <property type="term" value="F:oxidoreductase activity, acting on paired donors, with incorporation or reduction of molecular oxygen"/>
    <property type="evidence" value="ECO:0007669"/>
    <property type="project" value="InterPro"/>
</dbReference>
<proteinExistence type="inferred from homology"/>
<comment type="similarity">
    <text evidence="2">Belongs to the cytochrome P450 family.</text>
</comment>
<evidence type="ECO:0000313" key="10">
    <source>
        <dbReference type="Proteomes" id="UP000616724"/>
    </source>
</evidence>
<evidence type="ECO:0000256" key="3">
    <source>
        <dbReference type="ARBA" id="ARBA00022617"/>
    </source>
</evidence>
<dbReference type="RefSeq" id="WP_203895812.1">
    <property type="nucleotide sequence ID" value="NZ_BOOH01000076.1"/>
</dbReference>
<sequence>MFQLDNTLILLFQGYAWLPGLRRRASGEVVHTRVAGQRAVGLRGPDAVRFFYDEDHIERHTALPGPIKSTLFGHGAVHTLDGAAHRVRKAMFLSVLTGDGIGALVRHTTAAWDEAAASWGDGRRVVLFDEAAEILARGVCRWTGIPLAGAEAPALASDLVAMVDGFATPGPRHWRARSARARREAWLGRLVRDVRDGVATAPAGSALDVVAHHRDADGELLDPHTAAVELLNIIRPTTAVCWFVSFAAHALHRWPRHRAPLREGDDAFAEAFTHEVRRFYPFAPFLGGRAVRELTWRGETIPAGSLVLLDVYGQHHDPSLWEDPYAFDPRRFIGRDIGAYELIPQGGGAPDTGHRCPGEAVVIALLKALSTRLARLDYDVPRQDLTISLRRVPARPADGFVLTGARPVVTDSGAPRHASAAAPPPG</sequence>
<evidence type="ECO:0000256" key="8">
    <source>
        <dbReference type="PIRSR" id="PIRSR602401-1"/>
    </source>
</evidence>
<keyword evidence="10" id="KW-1185">Reference proteome</keyword>
<dbReference type="GO" id="GO:0005506">
    <property type="term" value="F:iron ion binding"/>
    <property type="evidence" value="ECO:0007669"/>
    <property type="project" value="InterPro"/>
</dbReference>
<dbReference type="CDD" id="cd11067">
    <property type="entry name" value="CYP152"/>
    <property type="match status" value="1"/>
</dbReference>
<reference evidence="9 10" key="1">
    <citation type="submission" date="2021-01" db="EMBL/GenBank/DDBJ databases">
        <title>Whole genome shotgun sequence of Planobispora longispora NBRC 13918.</title>
        <authorList>
            <person name="Komaki H."/>
            <person name="Tamura T."/>
        </authorList>
    </citation>
    <scope>NUCLEOTIDE SEQUENCE [LARGE SCALE GENOMIC DNA]</scope>
    <source>
        <strain evidence="9 10">NBRC 13918</strain>
    </source>
</reference>
<dbReference type="InterPro" id="IPR001128">
    <property type="entry name" value="Cyt_P450"/>
</dbReference>
<dbReference type="SUPFAM" id="SSF48264">
    <property type="entry name" value="Cytochrome P450"/>
    <property type="match status" value="1"/>
</dbReference>
<keyword evidence="4 8" id="KW-0479">Metal-binding</keyword>
<name>A0A8J3W9W7_9ACTN</name>
<dbReference type="EMBL" id="BOOH01000076">
    <property type="protein sequence ID" value="GIH81425.1"/>
    <property type="molecule type" value="Genomic_DNA"/>
</dbReference>
<dbReference type="GO" id="GO:0016125">
    <property type="term" value="P:sterol metabolic process"/>
    <property type="evidence" value="ECO:0007669"/>
    <property type="project" value="TreeGrafter"/>
</dbReference>
<evidence type="ECO:0000256" key="4">
    <source>
        <dbReference type="ARBA" id="ARBA00022723"/>
    </source>
</evidence>
<dbReference type="GO" id="GO:0004497">
    <property type="term" value="F:monooxygenase activity"/>
    <property type="evidence" value="ECO:0007669"/>
    <property type="project" value="UniProtKB-KW"/>
</dbReference>
<keyword evidence="7" id="KW-0503">Monooxygenase</keyword>
<comment type="cofactor">
    <cofactor evidence="1 8">
        <name>heme</name>
        <dbReference type="ChEBI" id="CHEBI:30413"/>
    </cofactor>
</comment>
<feature type="binding site" description="axial binding residue" evidence="8">
    <location>
        <position position="356"/>
    </location>
    <ligand>
        <name>heme</name>
        <dbReference type="ChEBI" id="CHEBI:30413"/>
    </ligand>
    <ligandPart>
        <name>Fe</name>
        <dbReference type="ChEBI" id="CHEBI:18248"/>
    </ligandPart>
</feature>
<evidence type="ECO:0000256" key="1">
    <source>
        <dbReference type="ARBA" id="ARBA00001971"/>
    </source>
</evidence>
<keyword evidence="3 8" id="KW-0349">Heme</keyword>
<evidence type="ECO:0000256" key="2">
    <source>
        <dbReference type="ARBA" id="ARBA00010617"/>
    </source>
</evidence>
<dbReference type="PANTHER" id="PTHR24286:SF24">
    <property type="entry name" value="LANOSTEROL 14-ALPHA DEMETHYLASE"/>
    <property type="match status" value="1"/>
</dbReference>
<dbReference type="AlphaFoldDB" id="A0A8J3W9W7"/>
<dbReference type="InterPro" id="IPR036396">
    <property type="entry name" value="Cyt_P450_sf"/>
</dbReference>
<comment type="caution">
    <text evidence="9">The sequence shown here is derived from an EMBL/GenBank/DDBJ whole genome shotgun (WGS) entry which is preliminary data.</text>
</comment>
<organism evidence="9 10">
    <name type="scientific">Planobispora longispora</name>
    <dbReference type="NCBI Taxonomy" id="28887"/>
    <lineage>
        <taxon>Bacteria</taxon>
        <taxon>Bacillati</taxon>
        <taxon>Actinomycetota</taxon>
        <taxon>Actinomycetes</taxon>
        <taxon>Streptosporangiales</taxon>
        <taxon>Streptosporangiaceae</taxon>
        <taxon>Planobispora</taxon>
    </lineage>
</organism>
<dbReference type="PRINTS" id="PR00463">
    <property type="entry name" value="EP450I"/>
</dbReference>
<gene>
    <name evidence="9" type="primary">cypC</name>
    <name evidence="9" type="ORF">Plo01_78540</name>
</gene>
<dbReference type="Gene3D" id="1.10.630.10">
    <property type="entry name" value="Cytochrome P450"/>
    <property type="match status" value="1"/>
</dbReference>
<accession>A0A8J3W9W7</accession>